<sequence>MSKRLSTQSTILLFVSAGLLVVSIFLQWWGMKFYAPQYPQGLNIIVYPYKLAGEIDIVNSLNHYIGMARFSEESFPELQYLPWIITGMGLLIIITALVRRRSLLYGVIGLFIIGGILGLYSIRYWLVKFGTELDPMAPITIDPFVPPIIGRNTIANFETISYFSYGSFVLGFVFLLLLYPLWKERKKG</sequence>
<feature type="transmembrane region" description="Helical" evidence="1">
    <location>
        <begin position="12"/>
        <end position="30"/>
    </location>
</feature>
<dbReference type="EMBL" id="JAUSUG010000002">
    <property type="protein sequence ID" value="MDQ0253296.1"/>
    <property type="molecule type" value="Genomic_DNA"/>
</dbReference>
<evidence type="ECO:0008006" key="4">
    <source>
        <dbReference type="Google" id="ProtNLM"/>
    </source>
</evidence>
<protein>
    <recommendedName>
        <fullName evidence="4">Copper chaperone NosL</fullName>
    </recommendedName>
</protein>
<dbReference type="Proteomes" id="UP001230005">
    <property type="component" value="Unassembled WGS sequence"/>
</dbReference>
<keyword evidence="1" id="KW-0812">Transmembrane</keyword>
<feature type="transmembrane region" description="Helical" evidence="1">
    <location>
        <begin position="80"/>
        <end position="98"/>
    </location>
</feature>
<evidence type="ECO:0000313" key="2">
    <source>
        <dbReference type="EMBL" id="MDQ0253296.1"/>
    </source>
</evidence>
<reference evidence="2 3" key="1">
    <citation type="submission" date="2023-07" db="EMBL/GenBank/DDBJ databases">
        <title>Genomic Encyclopedia of Type Strains, Phase IV (KMG-IV): sequencing the most valuable type-strain genomes for metagenomic binning, comparative biology and taxonomic classification.</title>
        <authorList>
            <person name="Goeker M."/>
        </authorList>
    </citation>
    <scope>NUCLEOTIDE SEQUENCE [LARGE SCALE GENOMIC DNA]</scope>
    <source>
        <strain evidence="2 3">DSM 9768</strain>
    </source>
</reference>
<feature type="transmembrane region" description="Helical" evidence="1">
    <location>
        <begin position="162"/>
        <end position="182"/>
    </location>
</feature>
<keyword evidence="3" id="KW-1185">Reference proteome</keyword>
<dbReference type="RefSeq" id="WP_307321741.1">
    <property type="nucleotide sequence ID" value="NZ_JAUSUG010000002.1"/>
</dbReference>
<gene>
    <name evidence="2" type="ORF">J2S74_000668</name>
</gene>
<comment type="caution">
    <text evidence="2">The sequence shown here is derived from an EMBL/GenBank/DDBJ whole genome shotgun (WGS) entry which is preliminary data.</text>
</comment>
<feature type="transmembrane region" description="Helical" evidence="1">
    <location>
        <begin position="103"/>
        <end position="126"/>
    </location>
</feature>
<name>A0ABT9ZPY1_9BACI</name>
<keyword evidence="1" id="KW-1133">Transmembrane helix</keyword>
<proteinExistence type="predicted"/>
<organism evidence="2 3">
    <name type="scientific">Evansella vedderi</name>
    <dbReference type="NCBI Taxonomy" id="38282"/>
    <lineage>
        <taxon>Bacteria</taxon>
        <taxon>Bacillati</taxon>
        <taxon>Bacillota</taxon>
        <taxon>Bacilli</taxon>
        <taxon>Bacillales</taxon>
        <taxon>Bacillaceae</taxon>
        <taxon>Evansella</taxon>
    </lineage>
</organism>
<accession>A0ABT9ZPY1</accession>
<evidence type="ECO:0000313" key="3">
    <source>
        <dbReference type="Proteomes" id="UP001230005"/>
    </source>
</evidence>
<evidence type="ECO:0000256" key="1">
    <source>
        <dbReference type="SAM" id="Phobius"/>
    </source>
</evidence>
<keyword evidence="1" id="KW-0472">Membrane</keyword>